<reference evidence="2 3" key="1">
    <citation type="submission" date="2024-09" db="EMBL/GenBank/DDBJ databases">
        <authorList>
            <person name="Sun Q."/>
            <person name="Mori K."/>
        </authorList>
    </citation>
    <scope>NUCLEOTIDE SEQUENCE [LARGE SCALE GENOMIC DNA]</scope>
    <source>
        <strain evidence="2 3">CGMCC 1.15906</strain>
    </source>
</reference>
<name>A0ABV6QR89_9ACTN</name>
<organism evidence="2 3">
    <name type="scientific">Kribbella deserti</name>
    <dbReference type="NCBI Taxonomy" id="1926257"/>
    <lineage>
        <taxon>Bacteria</taxon>
        <taxon>Bacillati</taxon>
        <taxon>Actinomycetota</taxon>
        <taxon>Actinomycetes</taxon>
        <taxon>Propionibacteriales</taxon>
        <taxon>Kribbellaceae</taxon>
        <taxon>Kribbella</taxon>
    </lineage>
</organism>
<comment type="caution">
    <text evidence="2">The sequence shown here is derived from an EMBL/GenBank/DDBJ whole genome shotgun (WGS) entry which is preliminary data.</text>
</comment>
<keyword evidence="1" id="KW-1133">Transmembrane helix</keyword>
<keyword evidence="1" id="KW-0812">Transmembrane</keyword>
<evidence type="ECO:0000313" key="3">
    <source>
        <dbReference type="Proteomes" id="UP001589890"/>
    </source>
</evidence>
<evidence type="ECO:0000313" key="2">
    <source>
        <dbReference type="EMBL" id="MFC0627149.1"/>
    </source>
</evidence>
<protein>
    <submittedName>
        <fullName evidence="2">Uncharacterized protein</fullName>
    </submittedName>
</protein>
<gene>
    <name evidence="2" type="ORF">ACFFGN_23950</name>
</gene>
<evidence type="ECO:0000256" key="1">
    <source>
        <dbReference type="SAM" id="Phobius"/>
    </source>
</evidence>
<feature type="transmembrane region" description="Helical" evidence="1">
    <location>
        <begin position="6"/>
        <end position="23"/>
    </location>
</feature>
<accession>A0ABV6QR89</accession>
<dbReference type="Proteomes" id="UP001589890">
    <property type="component" value="Unassembled WGS sequence"/>
</dbReference>
<dbReference type="EMBL" id="JBHLTC010000030">
    <property type="protein sequence ID" value="MFC0627149.1"/>
    <property type="molecule type" value="Genomic_DNA"/>
</dbReference>
<dbReference type="RefSeq" id="WP_380051488.1">
    <property type="nucleotide sequence ID" value="NZ_JBHLTC010000030.1"/>
</dbReference>
<keyword evidence="3" id="KW-1185">Reference proteome</keyword>
<keyword evidence="1" id="KW-0472">Membrane</keyword>
<feature type="transmembrane region" description="Helical" evidence="1">
    <location>
        <begin position="35"/>
        <end position="52"/>
    </location>
</feature>
<sequence>MSAAGPWIAALLAGGLAFLELHVQKRKPLSWRATHWVLLRLAADGVAGYLAYTVLELAFGDLDWFNNIWSALIAGLVGPALLRSQLSLIGSGDETSAGPAVVFRRLQRYADEAVDDIGANAQSKWIHSKVLPVLDRPGSLDYLVRRADDYLAQLDRLDQLVRDAKREQIQQAAADDTPDSLKSRVIVQILLDLKCQRAVRSIVADLRKTAPR</sequence>
<proteinExistence type="predicted"/>